<dbReference type="Gene3D" id="3.30.420.10">
    <property type="entry name" value="Ribonuclease H-like superfamily/Ribonuclease H"/>
    <property type="match status" value="1"/>
</dbReference>
<dbReference type="FunFam" id="3.30.420.10:FF:000003">
    <property type="entry name" value="Oligoribonuclease"/>
    <property type="match status" value="1"/>
</dbReference>
<dbReference type="InterPro" id="IPR022894">
    <property type="entry name" value="Oligoribonuclease"/>
</dbReference>
<evidence type="ECO:0000259" key="6">
    <source>
        <dbReference type="SMART" id="SM00479"/>
    </source>
</evidence>
<name>A0A8B8E422_CRAVI</name>
<keyword evidence="7" id="KW-1185">Reference proteome</keyword>
<evidence type="ECO:0000256" key="2">
    <source>
        <dbReference type="ARBA" id="ARBA00022722"/>
    </source>
</evidence>
<dbReference type="GO" id="GO:0005739">
    <property type="term" value="C:mitochondrion"/>
    <property type="evidence" value="ECO:0007669"/>
    <property type="project" value="TreeGrafter"/>
</dbReference>
<reference evidence="8" key="1">
    <citation type="submission" date="2025-08" db="UniProtKB">
        <authorList>
            <consortium name="RefSeq"/>
        </authorList>
    </citation>
    <scope>IDENTIFICATION</scope>
    <source>
        <tissue evidence="8">Whole sample</tissue>
    </source>
</reference>
<evidence type="ECO:0000256" key="3">
    <source>
        <dbReference type="ARBA" id="ARBA00022801"/>
    </source>
</evidence>
<evidence type="ECO:0000256" key="4">
    <source>
        <dbReference type="ARBA" id="ARBA00022839"/>
    </source>
</evidence>
<keyword evidence="4" id="KW-0269">Exonuclease</keyword>
<dbReference type="GO" id="GO:0003676">
    <property type="term" value="F:nucleic acid binding"/>
    <property type="evidence" value="ECO:0007669"/>
    <property type="project" value="InterPro"/>
</dbReference>
<evidence type="ECO:0000256" key="5">
    <source>
        <dbReference type="SAM" id="Phobius"/>
    </source>
</evidence>
<feature type="domain" description="Exonuclease" evidence="6">
    <location>
        <begin position="60"/>
        <end position="234"/>
    </location>
</feature>
<accession>A0A8B8E422</accession>
<dbReference type="Pfam" id="PF00929">
    <property type="entry name" value="RNase_T"/>
    <property type="match status" value="1"/>
</dbReference>
<organism evidence="7 8">
    <name type="scientific">Crassostrea virginica</name>
    <name type="common">Eastern oyster</name>
    <dbReference type="NCBI Taxonomy" id="6565"/>
    <lineage>
        <taxon>Eukaryota</taxon>
        <taxon>Metazoa</taxon>
        <taxon>Spiralia</taxon>
        <taxon>Lophotrochozoa</taxon>
        <taxon>Mollusca</taxon>
        <taxon>Bivalvia</taxon>
        <taxon>Autobranchia</taxon>
        <taxon>Pteriomorphia</taxon>
        <taxon>Ostreida</taxon>
        <taxon>Ostreoidea</taxon>
        <taxon>Ostreidae</taxon>
        <taxon>Crassostrea</taxon>
    </lineage>
</organism>
<dbReference type="RefSeq" id="XP_022334960.1">
    <property type="nucleotide sequence ID" value="XM_022479252.1"/>
</dbReference>
<dbReference type="OrthoDB" id="270189at2759"/>
<feature type="transmembrane region" description="Helical" evidence="5">
    <location>
        <begin position="6"/>
        <end position="23"/>
    </location>
</feature>
<dbReference type="KEGG" id="cvn:111131633"/>
<keyword evidence="2" id="KW-0540">Nuclease</keyword>
<keyword evidence="3" id="KW-0378">Hydrolase</keyword>
<keyword evidence="5" id="KW-0472">Membrane</keyword>
<evidence type="ECO:0000256" key="1">
    <source>
        <dbReference type="ARBA" id="ARBA00009921"/>
    </source>
</evidence>
<dbReference type="SUPFAM" id="SSF53098">
    <property type="entry name" value="Ribonuclease H-like"/>
    <property type="match status" value="1"/>
</dbReference>
<comment type="similarity">
    <text evidence="1">Belongs to the oligoribonuclease family.</text>
</comment>
<evidence type="ECO:0000313" key="8">
    <source>
        <dbReference type="RefSeq" id="XP_022334960.1"/>
    </source>
</evidence>
<dbReference type="InterPro" id="IPR012337">
    <property type="entry name" value="RNaseH-like_sf"/>
</dbReference>
<keyword evidence="5" id="KW-0812">Transmembrane</keyword>
<dbReference type="AlphaFoldDB" id="A0A8B8E422"/>
<sequence length="234" mass="27080">MLYKSNVLSLKFFVFVGINAMLFRKLIPKTRRHLTWLFRTMTTVSQPSVQEKTVDSCKNNIVWVDLEMSGLDVNTEHILEMACIITDANLNVLAESEDLIIHQPDSVLDSMGEWCTRQHGESGLTAAVKNSKIDLKTAEKMMVDFIQPHISPSSCPLAGNSIHCDKQFLQKYMPNFMEQLHYRIIDVSSIKELCRRWYPETLNQAPVKKLTHRALDDIRESIEELKFYRKTVFK</sequence>
<dbReference type="Proteomes" id="UP000694844">
    <property type="component" value="Chromosome 4"/>
</dbReference>
<dbReference type="GeneID" id="111131633"/>
<dbReference type="SMART" id="SM00479">
    <property type="entry name" value="EXOIII"/>
    <property type="match status" value="1"/>
</dbReference>
<dbReference type="CDD" id="cd06135">
    <property type="entry name" value="Orn"/>
    <property type="match status" value="1"/>
</dbReference>
<dbReference type="InterPro" id="IPR013520">
    <property type="entry name" value="Ribonucl_H"/>
</dbReference>
<dbReference type="InterPro" id="IPR036397">
    <property type="entry name" value="RNaseH_sf"/>
</dbReference>
<protein>
    <submittedName>
        <fullName evidence="8">Oligoribonuclease, mitochondrial-like isoform X1</fullName>
    </submittedName>
</protein>
<keyword evidence="5" id="KW-1133">Transmembrane helix</keyword>
<dbReference type="PANTHER" id="PTHR11046:SF0">
    <property type="entry name" value="OLIGORIBONUCLEASE, MITOCHONDRIAL"/>
    <property type="match status" value="1"/>
</dbReference>
<dbReference type="GO" id="GO:0000175">
    <property type="term" value="F:3'-5'-RNA exonuclease activity"/>
    <property type="evidence" value="ECO:0007669"/>
    <property type="project" value="InterPro"/>
</dbReference>
<dbReference type="PANTHER" id="PTHR11046">
    <property type="entry name" value="OLIGORIBONUCLEASE, MITOCHONDRIAL"/>
    <property type="match status" value="1"/>
</dbReference>
<evidence type="ECO:0000313" key="7">
    <source>
        <dbReference type="Proteomes" id="UP000694844"/>
    </source>
</evidence>
<proteinExistence type="inferred from homology"/>
<gene>
    <name evidence="8" type="primary">LOC111131633</name>
</gene>
<dbReference type="NCBIfam" id="NF003765">
    <property type="entry name" value="PRK05359.1"/>
    <property type="match status" value="1"/>
</dbReference>